<accession>A0A367GM43</accession>
<protein>
    <submittedName>
        <fullName evidence="4">GNAT family N-acetyltransferase</fullName>
    </submittedName>
</protein>
<evidence type="ECO:0000259" key="3">
    <source>
        <dbReference type="PROSITE" id="PS51186"/>
    </source>
</evidence>
<dbReference type="InterPro" id="IPR016181">
    <property type="entry name" value="Acyl_CoA_acyltransferase"/>
</dbReference>
<keyword evidence="5" id="KW-1185">Reference proteome</keyword>
<dbReference type="RefSeq" id="WP_114005512.1">
    <property type="nucleotide sequence ID" value="NZ_QGDC01000006.1"/>
</dbReference>
<dbReference type="Proteomes" id="UP000253209">
    <property type="component" value="Unassembled WGS sequence"/>
</dbReference>
<gene>
    <name evidence="4" type="ORF">DJ568_11950</name>
</gene>
<dbReference type="CDD" id="cd04301">
    <property type="entry name" value="NAT_SF"/>
    <property type="match status" value="1"/>
</dbReference>
<dbReference type="InterPro" id="IPR000182">
    <property type="entry name" value="GNAT_dom"/>
</dbReference>
<dbReference type="InterPro" id="IPR050832">
    <property type="entry name" value="Bact_Acetyltransf"/>
</dbReference>
<comment type="caution">
    <text evidence="4">The sequence shown here is derived from an EMBL/GenBank/DDBJ whole genome shotgun (WGS) entry which is preliminary data.</text>
</comment>
<sequence>MKHQIREATISDVETIRQLANEIWWDCYAPILEPEQITYMLAEIYSTAKLTEQIKNGTQIYLLLVAEAQPVAFAAFAVREENKEIYKLHKLYCLPAMQGRGFGKALLNAVMQRVKAAGKSILELNVNKYNKAKAVYEKAGFNVIYEEDIPIGPYFMNDFVMRKEL</sequence>
<dbReference type="Pfam" id="PF13673">
    <property type="entry name" value="Acetyltransf_10"/>
    <property type="match status" value="1"/>
</dbReference>
<feature type="domain" description="N-acetyltransferase" evidence="3">
    <location>
        <begin position="3"/>
        <end position="165"/>
    </location>
</feature>
<dbReference type="PROSITE" id="PS51186">
    <property type="entry name" value="GNAT"/>
    <property type="match status" value="1"/>
</dbReference>
<name>A0A367GM43_9SPHI</name>
<proteinExistence type="predicted"/>
<evidence type="ECO:0000256" key="1">
    <source>
        <dbReference type="ARBA" id="ARBA00022679"/>
    </source>
</evidence>
<evidence type="ECO:0000313" key="4">
    <source>
        <dbReference type="EMBL" id="RCH54529.1"/>
    </source>
</evidence>
<keyword evidence="1 4" id="KW-0808">Transferase</keyword>
<dbReference type="PANTHER" id="PTHR43877:SF2">
    <property type="entry name" value="AMINOALKYLPHOSPHONATE N-ACETYLTRANSFERASE-RELATED"/>
    <property type="match status" value="1"/>
</dbReference>
<dbReference type="GO" id="GO:0016747">
    <property type="term" value="F:acyltransferase activity, transferring groups other than amino-acyl groups"/>
    <property type="evidence" value="ECO:0007669"/>
    <property type="project" value="InterPro"/>
</dbReference>
<dbReference type="EMBL" id="QGDC01000006">
    <property type="protein sequence ID" value="RCH54529.1"/>
    <property type="molecule type" value="Genomic_DNA"/>
</dbReference>
<dbReference type="AlphaFoldDB" id="A0A367GM43"/>
<reference evidence="4 5" key="1">
    <citation type="submission" date="2018-05" db="EMBL/GenBank/DDBJ databases">
        <title>Mucilaginibacter hurinus sp. nov., isolated from briquette warehouse soil.</title>
        <authorList>
            <person name="Choi L."/>
        </authorList>
    </citation>
    <scope>NUCLEOTIDE SEQUENCE [LARGE SCALE GENOMIC DNA]</scope>
    <source>
        <strain evidence="4 5">ZR32</strain>
    </source>
</reference>
<evidence type="ECO:0000256" key="2">
    <source>
        <dbReference type="ARBA" id="ARBA00023315"/>
    </source>
</evidence>
<dbReference type="OrthoDB" id="9800604at2"/>
<evidence type="ECO:0000313" key="5">
    <source>
        <dbReference type="Proteomes" id="UP000253209"/>
    </source>
</evidence>
<dbReference type="Gene3D" id="3.40.630.30">
    <property type="match status" value="1"/>
</dbReference>
<dbReference type="SUPFAM" id="SSF55729">
    <property type="entry name" value="Acyl-CoA N-acyltransferases (Nat)"/>
    <property type="match status" value="1"/>
</dbReference>
<keyword evidence="2" id="KW-0012">Acyltransferase</keyword>
<dbReference type="PANTHER" id="PTHR43877">
    <property type="entry name" value="AMINOALKYLPHOSPHONATE N-ACETYLTRANSFERASE-RELATED-RELATED"/>
    <property type="match status" value="1"/>
</dbReference>
<organism evidence="4 5">
    <name type="scientific">Mucilaginibacter hurinus</name>
    <dbReference type="NCBI Taxonomy" id="2201324"/>
    <lineage>
        <taxon>Bacteria</taxon>
        <taxon>Pseudomonadati</taxon>
        <taxon>Bacteroidota</taxon>
        <taxon>Sphingobacteriia</taxon>
        <taxon>Sphingobacteriales</taxon>
        <taxon>Sphingobacteriaceae</taxon>
        <taxon>Mucilaginibacter</taxon>
    </lineage>
</organism>